<name>A0AAV7TS88_PLEWA</name>
<feature type="region of interest" description="Disordered" evidence="1">
    <location>
        <begin position="34"/>
        <end position="53"/>
    </location>
</feature>
<accession>A0AAV7TS88</accession>
<evidence type="ECO:0000256" key="1">
    <source>
        <dbReference type="SAM" id="MobiDB-lite"/>
    </source>
</evidence>
<dbReference type="EMBL" id="JANPWB010000006">
    <property type="protein sequence ID" value="KAJ1179545.1"/>
    <property type="molecule type" value="Genomic_DNA"/>
</dbReference>
<feature type="compositionally biased region" description="Basic and acidic residues" evidence="1">
    <location>
        <begin position="42"/>
        <end position="53"/>
    </location>
</feature>
<dbReference type="AlphaFoldDB" id="A0AAV7TS88"/>
<reference evidence="2" key="1">
    <citation type="journal article" date="2022" name="bioRxiv">
        <title>Sequencing and chromosome-scale assembly of the giantPleurodeles waltlgenome.</title>
        <authorList>
            <person name="Brown T."/>
            <person name="Elewa A."/>
            <person name="Iarovenko S."/>
            <person name="Subramanian E."/>
            <person name="Araus A.J."/>
            <person name="Petzold A."/>
            <person name="Susuki M."/>
            <person name="Suzuki K.-i.T."/>
            <person name="Hayashi T."/>
            <person name="Toyoda A."/>
            <person name="Oliveira C."/>
            <person name="Osipova E."/>
            <person name="Leigh N.D."/>
            <person name="Simon A."/>
            <person name="Yun M.H."/>
        </authorList>
    </citation>
    <scope>NUCLEOTIDE SEQUENCE</scope>
    <source>
        <strain evidence="2">20211129_DDA</strain>
        <tissue evidence="2">Liver</tissue>
    </source>
</reference>
<proteinExistence type="predicted"/>
<keyword evidence="3" id="KW-1185">Reference proteome</keyword>
<evidence type="ECO:0000313" key="3">
    <source>
        <dbReference type="Proteomes" id="UP001066276"/>
    </source>
</evidence>
<dbReference type="Proteomes" id="UP001066276">
    <property type="component" value="Chromosome 3_2"/>
</dbReference>
<sequence length="206" mass="22993">MLRTAEVGFSFAPSVSFPHVRFVTVGSQETLSAAHVPQPKAAADDGKRRVPRLPREDLSSKLDQLSFGTNGAEEVWTAFSDVVYNTAIAHTSKQQEWVDDNEKDIQKLLDEKCEVFKSLQKDTTSASKKTAYNSIKSKVQAKLREMQDSLLSRKADEMQKYADSNNFKHFYDVLKTNYGPQFSGTSPLLGANGSILLTDKKAILKR</sequence>
<evidence type="ECO:0000313" key="2">
    <source>
        <dbReference type="EMBL" id="KAJ1179545.1"/>
    </source>
</evidence>
<comment type="caution">
    <text evidence="2">The sequence shown here is derived from an EMBL/GenBank/DDBJ whole genome shotgun (WGS) entry which is preliminary data.</text>
</comment>
<gene>
    <name evidence="2" type="ORF">NDU88_004779</name>
</gene>
<organism evidence="2 3">
    <name type="scientific">Pleurodeles waltl</name>
    <name type="common">Iberian ribbed newt</name>
    <dbReference type="NCBI Taxonomy" id="8319"/>
    <lineage>
        <taxon>Eukaryota</taxon>
        <taxon>Metazoa</taxon>
        <taxon>Chordata</taxon>
        <taxon>Craniata</taxon>
        <taxon>Vertebrata</taxon>
        <taxon>Euteleostomi</taxon>
        <taxon>Amphibia</taxon>
        <taxon>Batrachia</taxon>
        <taxon>Caudata</taxon>
        <taxon>Salamandroidea</taxon>
        <taxon>Salamandridae</taxon>
        <taxon>Pleurodelinae</taxon>
        <taxon>Pleurodeles</taxon>
    </lineage>
</organism>
<protein>
    <submittedName>
        <fullName evidence="2">Uncharacterized protein</fullName>
    </submittedName>
</protein>